<dbReference type="InterPro" id="IPR047859">
    <property type="entry name" value="Ribosomal_bL17_CS"/>
</dbReference>
<comment type="caution">
    <text evidence="7">The sequence shown here is derived from an EMBL/GenBank/DDBJ whole genome shotgun (WGS) entry which is preliminary data.</text>
</comment>
<dbReference type="NCBIfam" id="TIGR00059">
    <property type="entry name" value="L17"/>
    <property type="match status" value="1"/>
</dbReference>
<reference evidence="7 8" key="1">
    <citation type="journal article" date="2016" name="Nat. Commun.">
        <title>Thousands of microbial genomes shed light on interconnected biogeochemical processes in an aquifer system.</title>
        <authorList>
            <person name="Anantharaman K."/>
            <person name="Brown C.T."/>
            <person name="Hug L.A."/>
            <person name="Sharon I."/>
            <person name="Castelle C.J."/>
            <person name="Probst A.J."/>
            <person name="Thomas B.C."/>
            <person name="Singh A."/>
            <person name="Wilkins M.J."/>
            <person name="Karaoz U."/>
            <person name="Brodie E.L."/>
            <person name="Williams K.H."/>
            <person name="Hubbard S.S."/>
            <person name="Banfield J.F."/>
        </authorList>
    </citation>
    <scope>NUCLEOTIDE SEQUENCE [LARGE SCALE GENOMIC DNA]</scope>
</reference>
<evidence type="ECO:0000313" key="7">
    <source>
        <dbReference type="EMBL" id="OHB08035.1"/>
    </source>
</evidence>
<dbReference type="GO" id="GO:0003735">
    <property type="term" value="F:structural constituent of ribosome"/>
    <property type="evidence" value="ECO:0007669"/>
    <property type="project" value="InterPro"/>
</dbReference>
<sequence length="115" mass="13078">MRHHNANRKFGRKKNQRVALLRSLAYSLALKGKIKTTEAKAKELRPYMEKLVTLGKKKTLASRRFIEGRVGVKVAKKIVEELSPTYKERAGGYTRITKMISRTSDASPMAVIEFV</sequence>
<dbReference type="Proteomes" id="UP000177096">
    <property type="component" value="Unassembled WGS sequence"/>
</dbReference>
<keyword evidence="3 5" id="KW-0687">Ribonucleoprotein</keyword>
<keyword evidence="2 5" id="KW-0689">Ribosomal protein</keyword>
<dbReference type="GO" id="GO:0022625">
    <property type="term" value="C:cytosolic large ribosomal subunit"/>
    <property type="evidence" value="ECO:0007669"/>
    <property type="project" value="TreeGrafter"/>
</dbReference>
<accession>A0A1G2UF37</accession>
<dbReference type="InterPro" id="IPR036373">
    <property type="entry name" value="Ribosomal_bL17_sf"/>
</dbReference>
<protein>
    <recommendedName>
        <fullName evidence="4 6">50S ribosomal protein L17</fullName>
    </recommendedName>
</protein>
<evidence type="ECO:0000256" key="2">
    <source>
        <dbReference type="ARBA" id="ARBA00022980"/>
    </source>
</evidence>
<organism evidence="7 8">
    <name type="scientific">Candidatus Zambryskibacteria bacterium RIFCSPLOWO2_02_FULL_39_14</name>
    <dbReference type="NCBI Taxonomy" id="1802769"/>
    <lineage>
        <taxon>Bacteria</taxon>
        <taxon>Candidatus Zambryskiibacteriota</taxon>
    </lineage>
</organism>
<dbReference type="PANTHER" id="PTHR14413">
    <property type="entry name" value="RIBOSOMAL PROTEIN L17"/>
    <property type="match status" value="1"/>
</dbReference>
<evidence type="ECO:0000256" key="5">
    <source>
        <dbReference type="RuleBase" id="RU000660"/>
    </source>
</evidence>
<dbReference type="EMBL" id="MHWM01000032">
    <property type="protein sequence ID" value="OHB08035.1"/>
    <property type="molecule type" value="Genomic_DNA"/>
</dbReference>
<evidence type="ECO:0000313" key="8">
    <source>
        <dbReference type="Proteomes" id="UP000177096"/>
    </source>
</evidence>
<dbReference type="AlphaFoldDB" id="A0A1G2UF37"/>
<dbReference type="Gene3D" id="3.90.1030.10">
    <property type="entry name" value="Ribosomal protein L17"/>
    <property type="match status" value="1"/>
</dbReference>
<evidence type="ECO:0000256" key="1">
    <source>
        <dbReference type="ARBA" id="ARBA00008777"/>
    </source>
</evidence>
<comment type="similarity">
    <text evidence="1 5">Belongs to the bacterial ribosomal protein bL17 family.</text>
</comment>
<gene>
    <name evidence="7" type="ORF">A3I86_01500</name>
</gene>
<name>A0A1G2UF37_9BACT</name>
<dbReference type="PANTHER" id="PTHR14413:SF16">
    <property type="entry name" value="LARGE RIBOSOMAL SUBUNIT PROTEIN BL17M"/>
    <property type="match status" value="1"/>
</dbReference>
<dbReference type="InterPro" id="IPR000456">
    <property type="entry name" value="Ribosomal_bL17"/>
</dbReference>
<evidence type="ECO:0000256" key="4">
    <source>
        <dbReference type="ARBA" id="ARBA00035494"/>
    </source>
</evidence>
<dbReference type="GO" id="GO:0006412">
    <property type="term" value="P:translation"/>
    <property type="evidence" value="ECO:0007669"/>
    <property type="project" value="InterPro"/>
</dbReference>
<evidence type="ECO:0000256" key="6">
    <source>
        <dbReference type="RuleBase" id="RU000661"/>
    </source>
</evidence>
<dbReference type="PROSITE" id="PS01167">
    <property type="entry name" value="RIBOSOMAL_L17"/>
    <property type="match status" value="1"/>
</dbReference>
<proteinExistence type="inferred from homology"/>
<dbReference type="SUPFAM" id="SSF64263">
    <property type="entry name" value="Prokaryotic ribosomal protein L17"/>
    <property type="match status" value="1"/>
</dbReference>
<evidence type="ECO:0000256" key="3">
    <source>
        <dbReference type="ARBA" id="ARBA00023274"/>
    </source>
</evidence>
<dbReference type="Pfam" id="PF01196">
    <property type="entry name" value="Ribosomal_L17"/>
    <property type="match status" value="1"/>
</dbReference>